<accession>H2XKI6</accession>
<accession>A0A1W2WDZ4</accession>
<dbReference type="EMBL" id="EAAA01000803">
    <property type="status" value="NOT_ANNOTATED_CDS"/>
    <property type="molecule type" value="Genomic_DNA"/>
</dbReference>
<proteinExistence type="predicted"/>
<reference evidence="1" key="2">
    <citation type="journal article" date="2008" name="Genome Biol.">
        <title>Improved genome assembly and evidence-based global gene model set for the chordate Ciona intestinalis: new insight into intron and operon populations.</title>
        <authorList>
            <person name="Satou Y."/>
            <person name="Mineta K."/>
            <person name="Ogasawara M."/>
            <person name="Sasakura Y."/>
            <person name="Shoguchi E."/>
            <person name="Ueno K."/>
            <person name="Yamada L."/>
            <person name="Matsumoto J."/>
            <person name="Wasserscheid J."/>
            <person name="Dewar K."/>
            <person name="Wiley G.B."/>
            <person name="Macmil S.L."/>
            <person name="Roe B.A."/>
            <person name="Zeller R.W."/>
            <person name="Hastings K.E."/>
            <person name="Lemaire P."/>
            <person name="Lindquist E."/>
            <person name="Endo T."/>
            <person name="Hotta K."/>
            <person name="Inaba K."/>
        </authorList>
    </citation>
    <scope>NUCLEOTIDE SEQUENCE [LARGE SCALE GENOMIC DNA]</scope>
    <source>
        <strain evidence="1">wild type</strain>
    </source>
</reference>
<evidence type="ECO:0000313" key="1">
    <source>
        <dbReference type="Ensembl" id="ENSCINP00000030168.1"/>
    </source>
</evidence>
<reference evidence="1" key="3">
    <citation type="submission" date="2025-08" db="UniProtKB">
        <authorList>
            <consortium name="Ensembl"/>
        </authorList>
    </citation>
    <scope>IDENTIFICATION</scope>
</reference>
<protein>
    <submittedName>
        <fullName evidence="1">Uncharacterized LOC100185703</fullName>
    </submittedName>
</protein>
<reference evidence="1" key="4">
    <citation type="submission" date="2025-09" db="UniProtKB">
        <authorList>
            <consortium name="Ensembl"/>
        </authorList>
    </citation>
    <scope>IDENTIFICATION</scope>
</reference>
<gene>
    <name evidence="1" type="primary">LOC100185703</name>
</gene>
<dbReference type="InParanoid" id="H2XKI6"/>
<dbReference type="Proteomes" id="UP000008144">
    <property type="component" value="Chromosome 11"/>
</dbReference>
<sequence length="140" mass="15748">MTQEYSKVEESILQISELSESTQVMLKEMNMTVASKRATYPWKIGKLQKSICDLECAQLENYEPVVGSSALDIKDNSVAISTAMKQYKALIKHRSQDGKHDELIQHAKTLSQLQNLPVVDLHAEVVVHPEPLPVNMETDI</sequence>
<keyword evidence="2" id="KW-1185">Reference proteome</keyword>
<dbReference type="HOGENOM" id="CLU_1834440_0_0_1"/>
<reference evidence="2" key="1">
    <citation type="journal article" date="2002" name="Science">
        <title>The draft genome of Ciona intestinalis: insights into chordate and vertebrate origins.</title>
        <authorList>
            <person name="Dehal P."/>
            <person name="Satou Y."/>
            <person name="Campbell R.K."/>
            <person name="Chapman J."/>
            <person name="Degnan B."/>
            <person name="De Tomaso A."/>
            <person name="Davidson B."/>
            <person name="Di Gregorio A."/>
            <person name="Gelpke M."/>
            <person name="Goodstein D.M."/>
            <person name="Harafuji N."/>
            <person name="Hastings K.E."/>
            <person name="Ho I."/>
            <person name="Hotta K."/>
            <person name="Huang W."/>
            <person name="Kawashima T."/>
            <person name="Lemaire P."/>
            <person name="Martinez D."/>
            <person name="Meinertzhagen I.A."/>
            <person name="Necula S."/>
            <person name="Nonaka M."/>
            <person name="Putnam N."/>
            <person name="Rash S."/>
            <person name="Saiga H."/>
            <person name="Satake M."/>
            <person name="Terry A."/>
            <person name="Yamada L."/>
            <person name="Wang H.G."/>
            <person name="Awazu S."/>
            <person name="Azumi K."/>
            <person name="Boore J."/>
            <person name="Branno M."/>
            <person name="Chin-Bow S."/>
            <person name="DeSantis R."/>
            <person name="Doyle S."/>
            <person name="Francino P."/>
            <person name="Keys D.N."/>
            <person name="Haga S."/>
            <person name="Hayashi H."/>
            <person name="Hino K."/>
            <person name="Imai K.S."/>
            <person name="Inaba K."/>
            <person name="Kano S."/>
            <person name="Kobayashi K."/>
            <person name="Kobayashi M."/>
            <person name="Lee B.I."/>
            <person name="Makabe K.W."/>
            <person name="Manohar C."/>
            <person name="Matassi G."/>
            <person name="Medina M."/>
            <person name="Mochizuki Y."/>
            <person name="Mount S."/>
            <person name="Morishita T."/>
            <person name="Miura S."/>
            <person name="Nakayama A."/>
            <person name="Nishizaka S."/>
            <person name="Nomoto H."/>
            <person name="Ohta F."/>
            <person name="Oishi K."/>
            <person name="Rigoutsos I."/>
            <person name="Sano M."/>
            <person name="Sasaki A."/>
            <person name="Sasakura Y."/>
            <person name="Shoguchi E."/>
            <person name="Shin-i T."/>
            <person name="Spagnuolo A."/>
            <person name="Stainier D."/>
            <person name="Suzuki M.M."/>
            <person name="Tassy O."/>
            <person name="Takatori N."/>
            <person name="Tokuoka M."/>
            <person name="Yagi K."/>
            <person name="Yoshizaki F."/>
            <person name="Wada S."/>
            <person name="Zhang C."/>
            <person name="Hyatt P.D."/>
            <person name="Larimer F."/>
            <person name="Detter C."/>
            <person name="Doggett N."/>
            <person name="Glavina T."/>
            <person name="Hawkins T."/>
            <person name="Richardson P."/>
            <person name="Lucas S."/>
            <person name="Kohara Y."/>
            <person name="Levine M."/>
            <person name="Satoh N."/>
            <person name="Rokhsar D.S."/>
        </authorList>
    </citation>
    <scope>NUCLEOTIDE SEQUENCE [LARGE SCALE GENOMIC DNA]</scope>
</reference>
<dbReference type="GeneID" id="100185703"/>
<dbReference type="KEGG" id="cin:100185703"/>
<dbReference type="Ensembl" id="ENSCINT00000032180.1">
    <property type="protein sequence ID" value="ENSCINP00000030168.1"/>
    <property type="gene ID" value="ENSCING00000024482.1"/>
</dbReference>
<dbReference type="RefSeq" id="XP_002129297.1">
    <property type="nucleotide sequence ID" value="XM_002129261.5"/>
</dbReference>
<name>H2XKI6_CIOIN</name>
<dbReference type="AlphaFoldDB" id="H2XKI6"/>
<organism evidence="1 2">
    <name type="scientific">Ciona intestinalis</name>
    <name type="common">Transparent sea squirt</name>
    <name type="synonym">Ascidia intestinalis</name>
    <dbReference type="NCBI Taxonomy" id="7719"/>
    <lineage>
        <taxon>Eukaryota</taxon>
        <taxon>Metazoa</taxon>
        <taxon>Chordata</taxon>
        <taxon>Tunicata</taxon>
        <taxon>Ascidiacea</taxon>
        <taxon>Phlebobranchia</taxon>
        <taxon>Cionidae</taxon>
        <taxon>Ciona</taxon>
    </lineage>
</organism>
<evidence type="ECO:0000313" key="2">
    <source>
        <dbReference type="Proteomes" id="UP000008144"/>
    </source>
</evidence>